<keyword evidence="8" id="KW-1185">Reference proteome</keyword>
<accession>A0ABU8ESM3</accession>
<comment type="caution">
    <text evidence="7">The sequence shown here is derived from an EMBL/GenBank/DDBJ whole genome shotgun (WGS) entry which is preliminary data.</text>
</comment>
<feature type="domain" description="Fatty acid hydroxylase" evidence="6">
    <location>
        <begin position="125"/>
        <end position="273"/>
    </location>
</feature>
<keyword evidence="4 5" id="KW-0472">Membrane</keyword>
<evidence type="ECO:0000256" key="2">
    <source>
        <dbReference type="ARBA" id="ARBA00022692"/>
    </source>
</evidence>
<dbReference type="InterPro" id="IPR006694">
    <property type="entry name" value="Fatty_acid_hydroxylase"/>
</dbReference>
<feature type="transmembrane region" description="Helical" evidence="5">
    <location>
        <begin position="175"/>
        <end position="196"/>
    </location>
</feature>
<gene>
    <name evidence="7" type="ORF">WAE96_04915</name>
</gene>
<organism evidence="7 8">
    <name type="scientific">Pseudoalteromonas spongiae</name>
    <dbReference type="NCBI Taxonomy" id="298657"/>
    <lineage>
        <taxon>Bacteria</taxon>
        <taxon>Pseudomonadati</taxon>
        <taxon>Pseudomonadota</taxon>
        <taxon>Gammaproteobacteria</taxon>
        <taxon>Alteromonadales</taxon>
        <taxon>Pseudoalteromonadaceae</taxon>
        <taxon>Pseudoalteromonas</taxon>
    </lineage>
</organism>
<protein>
    <submittedName>
        <fullName evidence="7">Sterol desaturase family protein</fullName>
    </submittedName>
</protein>
<dbReference type="Pfam" id="PF04116">
    <property type="entry name" value="FA_hydroxylase"/>
    <property type="match status" value="1"/>
</dbReference>
<dbReference type="PANTHER" id="PTHR11863">
    <property type="entry name" value="STEROL DESATURASE"/>
    <property type="match status" value="1"/>
</dbReference>
<feature type="transmembrane region" description="Helical" evidence="5">
    <location>
        <begin position="202"/>
        <end position="222"/>
    </location>
</feature>
<dbReference type="InterPro" id="IPR050307">
    <property type="entry name" value="Sterol_Desaturase_Related"/>
</dbReference>
<keyword evidence="2 5" id="KW-0812">Transmembrane</keyword>
<reference evidence="7 8" key="1">
    <citation type="submission" date="2023-12" db="EMBL/GenBank/DDBJ databases">
        <title>Friends and Foes: Symbiotic and Algicidal bacterial influence on Karenia brevis blooms.</title>
        <authorList>
            <person name="Fei C."/>
            <person name="Mohamed A.R."/>
            <person name="Booker A."/>
            <person name="Arshad M."/>
            <person name="Klass S."/>
            <person name="Ahn S."/>
            <person name="Gilbert P.M."/>
            <person name="Heil C.A."/>
            <person name="Martinez J.M."/>
            <person name="Amin S.A."/>
        </authorList>
    </citation>
    <scope>NUCLEOTIDE SEQUENCE [LARGE SCALE GENOMIC DNA]</scope>
    <source>
        <strain evidence="7 8">CE15</strain>
    </source>
</reference>
<proteinExistence type="predicted"/>
<evidence type="ECO:0000256" key="5">
    <source>
        <dbReference type="SAM" id="Phobius"/>
    </source>
</evidence>
<dbReference type="Proteomes" id="UP001382455">
    <property type="component" value="Unassembled WGS sequence"/>
</dbReference>
<dbReference type="RefSeq" id="WP_336434755.1">
    <property type="nucleotide sequence ID" value="NZ_JBAWKS010000001.1"/>
</dbReference>
<dbReference type="EMBL" id="JBAWKS010000001">
    <property type="protein sequence ID" value="MEI4549057.1"/>
    <property type="molecule type" value="Genomic_DNA"/>
</dbReference>
<evidence type="ECO:0000313" key="8">
    <source>
        <dbReference type="Proteomes" id="UP001382455"/>
    </source>
</evidence>
<sequence>MLEIFSTSLSELPRYFSDANKRIFYLYLLSAVALALPVYFAATKQRTTLGFFKFLFPKSVWLAKSAKQDYALWVVNKLIKALMFGPIVLTMAPIAIALSDALEWLFGRTEPLALAKWQVITIFTFLLFIIDDLTRFLLHYALHKIPFLWEFHKVHHSAKVLTPFTIYRSHPVESYLYACRMAIVQGTAVGIGYYLFADAISMFDVLGANVFVFLFNVFGANLRHSHIWLSWGDKLEGVFISPAQHQIHHSDNPKHFDTNLGSALAIWDRMTGTLIKASEVGKISIGVGQYDCSHDSLFAIYSKPFLESAKSLKLSAKKGINKIVPNKSKVTNDKKPSI</sequence>
<evidence type="ECO:0000313" key="7">
    <source>
        <dbReference type="EMBL" id="MEI4549057.1"/>
    </source>
</evidence>
<evidence type="ECO:0000256" key="4">
    <source>
        <dbReference type="ARBA" id="ARBA00023136"/>
    </source>
</evidence>
<evidence type="ECO:0000256" key="1">
    <source>
        <dbReference type="ARBA" id="ARBA00004370"/>
    </source>
</evidence>
<keyword evidence="3 5" id="KW-1133">Transmembrane helix</keyword>
<feature type="transmembrane region" description="Helical" evidence="5">
    <location>
        <begin position="119"/>
        <end position="138"/>
    </location>
</feature>
<name>A0ABU8ESM3_9GAMM</name>
<comment type="subcellular location">
    <subcellularLocation>
        <location evidence="1">Membrane</location>
    </subcellularLocation>
</comment>
<feature type="transmembrane region" description="Helical" evidence="5">
    <location>
        <begin position="23"/>
        <end position="42"/>
    </location>
</feature>
<feature type="transmembrane region" description="Helical" evidence="5">
    <location>
        <begin position="81"/>
        <end position="99"/>
    </location>
</feature>
<evidence type="ECO:0000256" key="3">
    <source>
        <dbReference type="ARBA" id="ARBA00022989"/>
    </source>
</evidence>
<evidence type="ECO:0000259" key="6">
    <source>
        <dbReference type="Pfam" id="PF04116"/>
    </source>
</evidence>